<evidence type="ECO:0000259" key="1">
    <source>
        <dbReference type="PROSITE" id="PS51186"/>
    </source>
</evidence>
<gene>
    <name evidence="2" type="ORF">ACFORG_01385</name>
</gene>
<evidence type="ECO:0000313" key="3">
    <source>
        <dbReference type="Proteomes" id="UP001595629"/>
    </source>
</evidence>
<dbReference type="EMBL" id="JBHRXI010000001">
    <property type="protein sequence ID" value="MFC3612399.1"/>
    <property type="molecule type" value="Genomic_DNA"/>
</dbReference>
<dbReference type="GO" id="GO:0016746">
    <property type="term" value="F:acyltransferase activity"/>
    <property type="evidence" value="ECO:0007669"/>
    <property type="project" value="UniProtKB-KW"/>
</dbReference>
<dbReference type="SUPFAM" id="SSF55729">
    <property type="entry name" value="Acyl-CoA N-acyltransferases (Nat)"/>
    <property type="match status" value="1"/>
</dbReference>
<dbReference type="EC" id="2.3.1.-" evidence="2"/>
<accession>A0ABV7TCJ8</accession>
<sequence>MTPAQMASVHAAAFTQSRPWSAEEFEELLARSDTFVFGDEICFAIVRVLGPEAELLTIATDPAHRLKGHALAVMKEWHSAAQTRGAERAFLDVASDNAPALALYASCGYAACGRRKGYYRRGPDERVDAIVMQLDLSASCAGVHASDQETG</sequence>
<keyword evidence="2" id="KW-0012">Acyltransferase</keyword>
<protein>
    <submittedName>
        <fullName evidence="2">GNAT family N-acetyltransferase</fullName>
        <ecNumber evidence="2">2.3.1.-</ecNumber>
    </submittedName>
</protein>
<dbReference type="InterPro" id="IPR016181">
    <property type="entry name" value="Acyl_CoA_acyltransferase"/>
</dbReference>
<dbReference type="CDD" id="cd04301">
    <property type="entry name" value="NAT_SF"/>
    <property type="match status" value="1"/>
</dbReference>
<dbReference type="Pfam" id="PF00583">
    <property type="entry name" value="Acetyltransf_1"/>
    <property type="match status" value="1"/>
</dbReference>
<comment type="caution">
    <text evidence="2">The sequence shown here is derived from an EMBL/GenBank/DDBJ whole genome shotgun (WGS) entry which is preliminary data.</text>
</comment>
<proteinExistence type="predicted"/>
<dbReference type="Proteomes" id="UP001595629">
    <property type="component" value="Unassembled WGS sequence"/>
</dbReference>
<dbReference type="Gene3D" id="3.40.630.30">
    <property type="match status" value="1"/>
</dbReference>
<dbReference type="PANTHER" id="PTHR43072:SF60">
    <property type="entry name" value="L-2,4-DIAMINOBUTYRIC ACID ACETYLTRANSFERASE"/>
    <property type="match status" value="1"/>
</dbReference>
<dbReference type="RefSeq" id="WP_386733582.1">
    <property type="nucleotide sequence ID" value="NZ_JBHRXI010000001.1"/>
</dbReference>
<keyword evidence="2" id="KW-0808">Transferase</keyword>
<dbReference type="PANTHER" id="PTHR43072">
    <property type="entry name" value="N-ACETYLTRANSFERASE"/>
    <property type="match status" value="1"/>
</dbReference>
<name>A0ABV7TCJ8_9RHOB</name>
<feature type="domain" description="N-acetyltransferase" evidence="1">
    <location>
        <begin position="1"/>
        <end position="137"/>
    </location>
</feature>
<dbReference type="InterPro" id="IPR000182">
    <property type="entry name" value="GNAT_dom"/>
</dbReference>
<organism evidence="2 3">
    <name type="scientific">Lutimaribacter marinistellae</name>
    <dbReference type="NCBI Taxonomy" id="1820329"/>
    <lineage>
        <taxon>Bacteria</taxon>
        <taxon>Pseudomonadati</taxon>
        <taxon>Pseudomonadota</taxon>
        <taxon>Alphaproteobacteria</taxon>
        <taxon>Rhodobacterales</taxon>
        <taxon>Roseobacteraceae</taxon>
        <taxon>Lutimaribacter</taxon>
    </lineage>
</organism>
<dbReference type="PROSITE" id="PS51186">
    <property type="entry name" value="GNAT"/>
    <property type="match status" value="1"/>
</dbReference>
<evidence type="ECO:0000313" key="2">
    <source>
        <dbReference type="EMBL" id="MFC3612399.1"/>
    </source>
</evidence>
<reference evidence="3" key="1">
    <citation type="journal article" date="2019" name="Int. J. Syst. Evol. Microbiol.">
        <title>The Global Catalogue of Microorganisms (GCM) 10K type strain sequencing project: providing services to taxonomists for standard genome sequencing and annotation.</title>
        <authorList>
            <consortium name="The Broad Institute Genomics Platform"/>
            <consortium name="The Broad Institute Genome Sequencing Center for Infectious Disease"/>
            <person name="Wu L."/>
            <person name="Ma J."/>
        </authorList>
    </citation>
    <scope>NUCLEOTIDE SEQUENCE [LARGE SCALE GENOMIC DNA]</scope>
    <source>
        <strain evidence="3">KCTC 42911</strain>
    </source>
</reference>
<keyword evidence="3" id="KW-1185">Reference proteome</keyword>